<gene>
    <name evidence="10 13" type="primary">murG</name>
    <name evidence="13" type="ORF">AB8998_13025</name>
</gene>
<dbReference type="EC" id="2.4.1.227" evidence="10"/>
<organism evidence="13 14">
    <name type="scientific">Mycobacterium servetii</name>
    <dbReference type="NCBI Taxonomy" id="3237418"/>
    <lineage>
        <taxon>Bacteria</taxon>
        <taxon>Bacillati</taxon>
        <taxon>Actinomycetota</taxon>
        <taxon>Actinomycetes</taxon>
        <taxon>Mycobacteriales</taxon>
        <taxon>Mycobacteriaceae</taxon>
        <taxon>Mycobacterium</taxon>
    </lineage>
</organism>
<feature type="binding site" evidence="10">
    <location>
        <position position="153"/>
    </location>
    <ligand>
        <name>UDP-N-acetyl-alpha-D-glucosamine</name>
        <dbReference type="ChEBI" id="CHEBI:57705"/>
    </ligand>
</feature>
<keyword evidence="2 10" id="KW-0132">Cell division</keyword>
<keyword evidence="14" id="KW-1185">Reference proteome</keyword>
<feature type="domain" description="Glycosyltransferase family 28 N-terminal" evidence="11">
    <location>
        <begin position="24"/>
        <end position="171"/>
    </location>
</feature>
<comment type="caution">
    <text evidence="13">The sequence shown here is derived from an EMBL/GenBank/DDBJ whole genome shotgun (WGS) entry which is preliminary data.</text>
</comment>
<evidence type="ECO:0000256" key="3">
    <source>
        <dbReference type="ARBA" id="ARBA00022676"/>
    </source>
</evidence>
<dbReference type="SUPFAM" id="SSF53756">
    <property type="entry name" value="UDP-Glycosyltransferase/glycogen phosphorylase"/>
    <property type="match status" value="1"/>
</dbReference>
<evidence type="ECO:0000256" key="8">
    <source>
        <dbReference type="ARBA" id="ARBA00023306"/>
    </source>
</evidence>
<keyword evidence="8 10" id="KW-0131">Cell cycle</keyword>
<feature type="domain" description="Glycosyl transferase family 28 C-terminal" evidence="12">
    <location>
        <begin position="217"/>
        <end position="378"/>
    </location>
</feature>
<evidence type="ECO:0000256" key="1">
    <source>
        <dbReference type="ARBA" id="ARBA00022475"/>
    </source>
</evidence>
<keyword evidence="4 10" id="KW-0808">Transferase</keyword>
<keyword evidence="9 10" id="KW-0961">Cell wall biogenesis/degradation</keyword>
<comment type="pathway">
    <text evidence="10">Cell wall biogenesis; peptidoglycan biosynthesis.</text>
</comment>
<dbReference type="EMBL" id="JBGEDP010000001">
    <property type="protein sequence ID" value="MEY8015864.1"/>
    <property type="molecule type" value="Genomic_DNA"/>
</dbReference>
<comment type="caution">
    <text evidence="10">Lacks conserved residue(s) required for the propagation of feature annotation.</text>
</comment>
<feature type="binding site" evidence="10">
    <location>
        <position position="320"/>
    </location>
    <ligand>
        <name>UDP-N-acetyl-alpha-D-glucosamine</name>
        <dbReference type="ChEBI" id="CHEBI:57705"/>
    </ligand>
</feature>
<comment type="function">
    <text evidence="10">Cell wall formation. Catalyzes the transfer of a GlcNAc subunit on undecaprenyl-pyrophosphoryl-MurNAc-pentapeptide (lipid intermediate I) to form undecaprenyl-pyrophosphoryl-MurNAc-(pentapeptide)GlcNAc (lipid intermediate II).</text>
</comment>
<evidence type="ECO:0000259" key="11">
    <source>
        <dbReference type="Pfam" id="PF03033"/>
    </source>
</evidence>
<dbReference type="InterPro" id="IPR007235">
    <property type="entry name" value="Glyco_trans_28_C"/>
</dbReference>
<evidence type="ECO:0000259" key="12">
    <source>
        <dbReference type="Pfam" id="PF04101"/>
    </source>
</evidence>
<evidence type="ECO:0000256" key="7">
    <source>
        <dbReference type="ARBA" id="ARBA00023136"/>
    </source>
</evidence>
<evidence type="ECO:0000256" key="4">
    <source>
        <dbReference type="ARBA" id="ARBA00022679"/>
    </source>
</evidence>
<evidence type="ECO:0000256" key="6">
    <source>
        <dbReference type="ARBA" id="ARBA00022984"/>
    </source>
</evidence>
<keyword evidence="7 10" id="KW-0472">Membrane</keyword>
<keyword evidence="3 10" id="KW-0328">Glycosyltransferase</keyword>
<sequence>MNDTVERSAGGPGASPPPAGALSVVLAGGGTAGHVEPAMAVADALAALDPQVRITALGTARGLETRLVPERGYRLELITPVPLPRKPSGDLARLPSRVWRAVREARAVLDGVGADVVVGFGGYVALPAYLAARGTPGPGRASRRVPVVIHEANARAGLANRVGARSADRVLSAVPDCGLARAEVVGVPVRAAITTLDRAALRAEARAHFGFAGDARVLLVFGGSQGAASLNRAVSGAAAELAAAGVSVLHAHGPKNTLELRHPAPGDPPYVAVPYLDRMDLAYAAADLVICRSGAMTVAEVSAVGLPAIYVPLPIGNGEQRLNALPVVDAGGGMVVADAALTPDLVAQRVAGLLNDPQRLAAMTAAAARVGHPDAARRVAQAALDIARRAVAAGGRR</sequence>
<dbReference type="PANTHER" id="PTHR21015">
    <property type="entry name" value="UDP-N-ACETYLGLUCOSAMINE--N-ACETYLMURAMYL-(PENTAPEPTIDE) PYROPHOSPHORYL-UNDECAPRENOL N-ACETYLGLUCOSAMINE TRANSFERASE 1"/>
    <property type="match status" value="1"/>
</dbReference>
<keyword evidence="6 10" id="KW-0573">Peptidoglycan synthesis</keyword>
<dbReference type="Pfam" id="PF04101">
    <property type="entry name" value="Glyco_tran_28_C"/>
    <property type="match status" value="1"/>
</dbReference>
<keyword evidence="5 10" id="KW-0133">Cell shape</keyword>
<evidence type="ECO:0000256" key="5">
    <source>
        <dbReference type="ARBA" id="ARBA00022960"/>
    </source>
</evidence>
<name>A0ABV4BZZ9_9MYCO</name>
<comment type="subcellular location">
    <subcellularLocation>
        <location evidence="10">Cell membrane</location>
        <topology evidence="10">Peripheral membrane protein</topology>
        <orientation evidence="10">Cytoplasmic side</orientation>
    </subcellularLocation>
</comment>
<keyword evidence="1 10" id="KW-1003">Cell membrane</keyword>
<dbReference type="CDD" id="cd03785">
    <property type="entry name" value="GT28_MurG"/>
    <property type="match status" value="1"/>
</dbReference>
<evidence type="ECO:0000256" key="2">
    <source>
        <dbReference type="ARBA" id="ARBA00022618"/>
    </source>
</evidence>
<evidence type="ECO:0000313" key="14">
    <source>
        <dbReference type="Proteomes" id="UP001564760"/>
    </source>
</evidence>
<feature type="binding site" evidence="10">
    <location>
        <begin position="31"/>
        <end position="33"/>
    </location>
    <ligand>
        <name>UDP-N-acetyl-alpha-D-glucosamine</name>
        <dbReference type="ChEBI" id="CHEBI:57705"/>
    </ligand>
</feature>
<comment type="similarity">
    <text evidence="10">Belongs to the glycosyltransferase 28 family. MurG subfamily.</text>
</comment>
<feature type="binding site" evidence="10">
    <location>
        <position position="190"/>
    </location>
    <ligand>
        <name>UDP-N-acetyl-alpha-D-glucosamine</name>
        <dbReference type="ChEBI" id="CHEBI:57705"/>
    </ligand>
</feature>
<accession>A0ABV4BZZ9</accession>
<evidence type="ECO:0000256" key="9">
    <source>
        <dbReference type="ARBA" id="ARBA00023316"/>
    </source>
</evidence>
<dbReference type="GO" id="GO:0016757">
    <property type="term" value="F:glycosyltransferase activity"/>
    <property type="evidence" value="ECO:0007669"/>
    <property type="project" value="UniProtKB-KW"/>
</dbReference>
<evidence type="ECO:0000313" key="13">
    <source>
        <dbReference type="EMBL" id="MEY8015864.1"/>
    </source>
</evidence>
<dbReference type="Proteomes" id="UP001564760">
    <property type="component" value="Unassembled WGS sequence"/>
</dbReference>
<reference evidence="13 14" key="1">
    <citation type="submission" date="2024-08" db="EMBL/GenBank/DDBJ databases">
        <title>Mycobacterium servetensis sp. nov., a novel rapid-growing mycobacterial species recovered from a human patient in Zaragoza, Spain.</title>
        <authorList>
            <person name="Tristancho-Baro A.I."/>
            <person name="Buenestado-Serrano S."/>
            <person name="Garcia De Viedma D."/>
            <person name="Milagro-Beamonte A."/>
            <person name="Burillo N."/>
            <person name="Sanz S."/>
            <person name="Lopez-Calleja A.I."/>
            <person name="Penas-Utrilla D."/>
            <person name="Guardingo M."/>
            <person name="Garcia M.J."/>
            <person name="Vinuelas-Bayon J."/>
        </authorList>
    </citation>
    <scope>NUCLEOTIDE SEQUENCE [LARGE SCALE GENOMIC DNA]</scope>
    <source>
        <strain evidence="14">HUMS_12744610</strain>
    </source>
</reference>
<comment type="catalytic activity">
    <reaction evidence="10">
        <text>di-trans,octa-cis-undecaprenyl diphospho-N-acetyl-alpha-D-muramoyl-L-alanyl-D-glutamyl-meso-2,6-diaminopimeloyl-D-alanyl-D-alanine + UDP-N-acetyl-alpha-D-glucosamine = di-trans,octa-cis-undecaprenyl diphospho-[N-acetyl-alpha-D-glucosaminyl-(1-&gt;4)]-N-acetyl-alpha-D-muramoyl-L-alanyl-D-glutamyl-meso-2,6-diaminopimeloyl-D-alanyl-D-alanine + UDP + H(+)</text>
        <dbReference type="Rhea" id="RHEA:31227"/>
        <dbReference type="ChEBI" id="CHEBI:15378"/>
        <dbReference type="ChEBI" id="CHEBI:57705"/>
        <dbReference type="ChEBI" id="CHEBI:58223"/>
        <dbReference type="ChEBI" id="CHEBI:61387"/>
        <dbReference type="ChEBI" id="CHEBI:61388"/>
        <dbReference type="EC" id="2.4.1.227"/>
    </reaction>
</comment>
<dbReference type="InterPro" id="IPR006009">
    <property type="entry name" value="GlcNAc_MurG"/>
</dbReference>
<dbReference type="Pfam" id="PF03033">
    <property type="entry name" value="Glyco_transf_28"/>
    <property type="match status" value="1"/>
</dbReference>
<dbReference type="InterPro" id="IPR004276">
    <property type="entry name" value="GlycoTrans_28_N"/>
</dbReference>
<dbReference type="Gene3D" id="3.40.50.2000">
    <property type="entry name" value="Glycogen Phosphorylase B"/>
    <property type="match status" value="2"/>
</dbReference>
<evidence type="ECO:0000256" key="10">
    <source>
        <dbReference type="HAMAP-Rule" id="MF_00033"/>
    </source>
</evidence>
<dbReference type="NCBIfam" id="TIGR01133">
    <property type="entry name" value="murG"/>
    <property type="match status" value="1"/>
</dbReference>
<dbReference type="PANTHER" id="PTHR21015:SF22">
    <property type="entry name" value="GLYCOSYLTRANSFERASE"/>
    <property type="match status" value="1"/>
</dbReference>
<feature type="binding site" evidence="10">
    <location>
        <position position="224"/>
    </location>
    <ligand>
        <name>UDP-N-acetyl-alpha-D-glucosamine</name>
        <dbReference type="ChEBI" id="CHEBI:57705"/>
    </ligand>
</feature>
<protein>
    <recommendedName>
        <fullName evidence="10">UDP-N-acetylglucosamine--N-acetylmuramyl-(pentapeptide) pyrophosphoryl-undecaprenol N-acetylglucosamine transferase</fullName>
        <ecNumber evidence="10">2.4.1.227</ecNumber>
    </recommendedName>
    <alternativeName>
        <fullName evidence="10">Undecaprenyl-PP-MurNAc-pentapeptide-UDPGlcNAc GlcNAc transferase</fullName>
    </alternativeName>
</protein>
<proteinExistence type="inferred from homology"/>
<dbReference type="HAMAP" id="MF_00033">
    <property type="entry name" value="MurG"/>
    <property type="match status" value="1"/>
</dbReference>